<dbReference type="EMBL" id="CP129971">
    <property type="protein sequence ID" value="WMN11074.1"/>
    <property type="molecule type" value="Genomic_DNA"/>
</dbReference>
<evidence type="ECO:0000259" key="6">
    <source>
        <dbReference type="Pfam" id="PF00535"/>
    </source>
</evidence>
<keyword evidence="2" id="KW-1003">Cell membrane</keyword>
<keyword evidence="4 7" id="KW-0808">Transferase</keyword>
<evidence type="ECO:0000313" key="8">
    <source>
        <dbReference type="Proteomes" id="UP001230496"/>
    </source>
</evidence>
<keyword evidence="5" id="KW-0472">Membrane</keyword>
<gene>
    <name evidence="7" type="ORF">QYS49_37125</name>
</gene>
<organism evidence="7 8">
    <name type="scientific">Marivirga salinarum</name>
    <dbReference type="NCBI Taxonomy" id="3059078"/>
    <lineage>
        <taxon>Bacteria</taxon>
        <taxon>Pseudomonadati</taxon>
        <taxon>Bacteroidota</taxon>
        <taxon>Cytophagia</taxon>
        <taxon>Cytophagales</taxon>
        <taxon>Marivirgaceae</taxon>
        <taxon>Marivirga</taxon>
    </lineage>
</organism>
<feature type="domain" description="Glycosyltransferase 2-like" evidence="6">
    <location>
        <begin position="28"/>
        <end position="218"/>
    </location>
</feature>
<dbReference type="PANTHER" id="PTHR43646">
    <property type="entry name" value="GLYCOSYLTRANSFERASE"/>
    <property type="match status" value="1"/>
</dbReference>
<reference evidence="7 8" key="1">
    <citation type="submission" date="2023-08" db="EMBL/GenBank/DDBJ databases">
        <title>Comparative genomics and taxonomic characterization of three novel marine species of genus Marivirga.</title>
        <authorList>
            <person name="Muhammad N."/>
            <person name="Kim S.-G."/>
        </authorList>
    </citation>
    <scope>NUCLEOTIDE SEQUENCE [LARGE SCALE GENOMIC DNA]</scope>
    <source>
        <strain evidence="7 8">BDSF4-3</strain>
    </source>
</reference>
<dbReference type="AlphaFoldDB" id="A0AA51N9A0"/>
<dbReference type="PANTHER" id="PTHR43646:SF2">
    <property type="entry name" value="GLYCOSYLTRANSFERASE 2-LIKE DOMAIN-CONTAINING PROTEIN"/>
    <property type="match status" value="1"/>
</dbReference>
<evidence type="ECO:0000313" key="7">
    <source>
        <dbReference type="EMBL" id="WMN11074.1"/>
    </source>
</evidence>
<accession>A0AA51N9A0</accession>
<dbReference type="Pfam" id="PF00535">
    <property type="entry name" value="Glycos_transf_2"/>
    <property type="match status" value="1"/>
</dbReference>
<proteinExistence type="predicted"/>
<dbReference type="EC" id="2.4.-.-" evidence="7"/>
<evidence type="ECO:0000256" key="3">
    <source>
        <dbReference type="ARBA" id="ARBA00022676"/>
    </source>
</evidence>
<dbReference type="Proteomes" id="UP001230496">
    <property type="component" value="Chromosome"/>
</dbReference>
<dbReference type="InterPro" id="IPR001173">
    <property type="entry name" value="Glyco_trans_2-like"/>
</dbReference>
<evidence type="ECO:0000256" key="4">
    <source>
        <dbReference type="ARBA" id="ARBA00022679"/>
    </source>
</evidence>
<keyword evidence="8" id="KW-1185">Reference proteome</keyword>
<dbReference type="RefSeq" id="WP_308347824.1">
    <property type="nucleotide sequence ID" value="NZ_CP129971.1"/>
</dbReference>
<comment type="subcellular location">
    <subcellularLocation>
        <location evidence="1">Cell membrane</location>
    </subcellularLocation>
</comment>
<protein>
    <submittedName>
        <fullName evidence="7">Glycosyltransferase</fullName>
        <ecNumber evidence="7">2.4.-.-</ecNumber>
    </submittedName>
</protein>
<sequence>MSNLYFERYAYPDRFIDEPIKRGTFVNVVIPVYKEENLIPTLTSLVACKETNYPVEIILVVNHPENVEQEVKNQSQKTVEEIEGFVNQNPSELTFHIIKAFDLPAKKAGVGLARKIGMDEAAYRFNSINQNGVILCFDADSQCLPNYLQEIEKHFLNNINCTGVSVHYEHPLYLDNGEINEAIILYELHLRYYIQALKYTGYPFAFHTIGSSMAVRSSVYQKQGGMNQRKAGEDFYFLHKIIPLGNFHTISTTKVIPSSRLSDRVPFGTGRAMQEHQSQSKDLNLSYDFESFRLIKELLKEIDNESFIDNIPKVILEFLKDSGLQIELEKIKSQSKNKEHFRDRFFEWFNGFKMLKLVHYLRDNYCSEKGLVVHSRKLLKEIGFQQNGDLEALELLEIYRKLDTEV</sequence>
<dbReference type="SUPFAM" id="SSF53448">
    <property type="entry name" value="Nucleotide-diphospho-sugar transferases"/>
    <property type="match status" value="1"/>
</dbReference>
<evidence type="ECO:0000256" key="2">
    <source>
        <dbReference type="ARBA" id="ARBA00022475"/>
    </source>
</evidence>
<dbReference type="GO" id="GO:0016757">
    <property type="term" value="F:glycosyltransferase activity"/>
    <property type="evidence" value="ECO:0007669"/>
    <property type="project" value="UniProtKB-KW"/>
</dbReference>
<evidence type="ECO:0000256" key="5">
    <source>
        <dbReference type="ARBA" id="ARBA00023136"/>
    </source>
</evidence>
<dbReference type="InterPro" id="IPR029044">
    <property type="entry name" value="Nucleotide-diphossugar_trans"/>
</dbReference>
<dbReference type="KEGG" id="msaa:QYS49_37125"/>
<dbReference type="Gene3D" id="3.90.550.10">
    <property type="entry name" value="Spore Coat Polysaccharide Biosynthesis Protein SpsA, Chain A"/>
    <property type="match status" value="1"/>
</dbReference>
<evidence type="ECO:0000256" key="1">
    <source>
        <dbReference type="ARBA" id="ARBA00004236"/>
    </source>
</evidence>
<keyword evidence="3 7" id="KW-0328">Glycosyltransferase</keyword>
<name>A0AA51N9A0_9BACT</name>
<dbReference type="GO" id="GO:0005886">
    <property type="term" value="C:plasma membrane"/>
    <property type="evidence" value="ECO:0007669"/>
    <property type="project" value="UniProtKB-SubCell"/>
</dbReference>